<dbReference type="SUPFAM" id="SSF50104">
    <property type="entry name" value="Translation proteins SH3-like domain"/>
    <property type="match status" value="1"/>
</dbReference>
<reference evidence="13 14" key="1">
    <citation type="submission" date="2016-10" db="EMBL/GenBank/DDBJ databases">
        <authorList>
            <person name="de Groot N.N."/>
        </authorList>
    </citation>
    <scope>NUCLEOTIDE SEQUENCE [LARGE SCALE GENOMIC DNA]</scope>
    <source>
        <strain evidence="13 14">DSM 20581</strain>
    </source>
</reference>
<keyword evidence="5 8" id="KW-0251">Elongation factor</keyword>
<feature type="domain" description="Elongation factor P C-terminal" evidence="11">
    <location>
        <begin position="129"/>
        <end position="184"/>
    </location>
</feature>
<evidence type="ECO:0000256" key="6">
    <source>
        <dbReference type="ARBA" id="ARBA00022917"/>
    </source>
</evidence>
<dbReference type="InterPro" id="IPR014722">
    <property type="entry name" value="Rib_uL2_dom2"/>
</dbReference>
<dbReference type="PROSITE" id="PS01275">
    <property type="entry name" value="EFP"/>
    <property type="match status" value="1"/>
</dbReference>
<dbReference type="PANTHER" id="PTHR30053:SF12">
    <property type="entry name" value="ELONGATION FACTOR P (EF-P) FAMILY PROTEIN"/>
    <property type="match status" value="1"/>
</dbReference>
<dbReference type="Gene3D" id="2.40.50.140">
    <property type="entry name" value="Nucleic acid-binding proteins"/>
    <property type="match status" value="2"/>
</dbReference>
<dbReference type="Pfam" id="PF01132">
    <property type="entry name" value="EFP"/>
    <property type="match status" value="1"/>
</dbReference>
<dbReference type="EMBL" id="FOXW01000002">
    <property type="protein sequence ID" value="SFQ14289.1"/>
    <property type="molecule type" value="Genomic_DNA"/>
</dbReference>
<protein>
    <recommendedName>
        <fullName evidence="8 9">Elongation factor P</fullName>
        <shortName evidence="8">EF-P</shortName>
    </recommendedName>
</protein>
<keyword evidence="4 8" id="KW-0963">Cytoplasm</keyword>
<evidence type="ECO:0000256" key="3">
    <source>
        <dbReference type="ARBA" id="ARBA00009479"/>
    </source>
</evidence>
<dbReference type="NCBIfam" id="NF001810">
    <property type="entry name" value="PRK00529.1"/>
    <property type="match status" value="1"/>
</dbReference>
<keyword evidence="6 8" id="KW-0648">Protein biosynthesis</keyword>
<evidence type="ECO:0000256" key="5">
    <source>
        <dbReference type="ARBA" id="ARBA00022768"/>
    </source>
</evidence>
<dbReference type="GO" id="GO:0003746">
    <property type="term" value="F:translation elongation factor activity"/>
    <property type="evidence" value="ECO:0007669"/>
    <property type="project" value="UniProtKB-UniRule"/>
</dbReference>
<organism evidence="13 14">
    <name type="scientific">Desemzia incerta</name>
    <dbReference type="NCBI Taxonomy" id="82801"/>
    <lineage>
        <taxon>Bacteria</taxon>
        <taxon>Bacillati</taxon>
        <taxon>Bacillota</taxon>
        <taxon>Bacilli</taxon>
        <taxon>Lactobacillales</taxon>
        <taxon>Carnobacteriaceae</taxon>
        <taxon>Desemzia</taxon>
    </lineage>
</organism>
<comment type="function">
    <text evidence="7 8">Involved in peptide bond synthesis. Stimulates efficient translation and peptide-bond synthesis on native or reconstituted 70S ribosomes in vitro. Probably functions indirectly by altering the affinity of the ribosome for aminoacyl-tRNA, thus increasing their reactivity as acceptors for peptidyl transferase.</text>
</comment>
<accession>A0A1I5W3J1</accession>
<evidence type="ECO:0000256" key="2">
    <source>
        <dbReference type="ARBA" id="ARBA00004815"/>
    </source>
</evidence>
<proteinExistence type="inferred from homology"/>
<keyword evidence="14" id="KW-1185">Reference proteome</keyword>
<evidence type="ECO:0000259" key="11">
    <source>
        <dbReference type="SMART" id="SM00841"/>
    </source>
</evidence>
<dbReference type="InterPro" id="IPR011768">
    <property type="entry name" value="Transl_elongation_fac_P"/>
</dbReference>
<comment type="similarity">
    <text evidence="3 8 10">Belongs to the elongation factor P family.</text>
</comment>
<evidence type="ECO:0000256" key="1">
    <source>
        <dbReference type="ARBA" id="ARBA00004496"/>
    </source>
</evidence>
<dbReference type="GO" id="GO:0005829">
    <property type="term" value="C:cytosol"/>
    <property type="evidence" value="ECO:0007669"/>
    <property type="project" value="UniProtKB-ARBA"/>
</dbReference>
<dbReference type="PIRSF" id="PIRSF005901">
    <property type="entry name" value="EF-P"/>
    <property type="match status" value="1"/>
</dbReference>
<dbReference type="InterPro" id="IPR013185">
    <property type="entry name" value="Transl_elong_KOW-like"/>
</dbReference>
<evidence type="ECO:0000259" key="12">
    <source>
        <dbReference type="SMART" id="SM01185"/>
    </source>
</evidence>
<dbReference type="FunFam" id="2.40.50.140:FF:000004">
    <property type="entry name" value="Elongation factor P"/>
    <property type="match status" value="1"/>
</dbReference>
<sequence length="185" mass="20516">MISVNDFKTGLTIEVDGGLWRVVDFQHVKPGKGAAFVRSKLKNLRTGAMQEKTFRAGEKVGKAQIDNRRMQYLYENSGSYVFMDTENYEQIELPGDSIKDELKYLKENMEVHVIMFGSETLGVELPNTVELKVVETEPGIRGDTSSGGSKPAVLETGTTVNVPFFVNVDDVLIVNTQDGSYVSRA</sequence>
<dbReference type="FunFam" id="2.40.50.140:FF:000009">
    <property type="entry name" value="Elongation factor P"/>
    <property type="match status" value="1"/>
</dbReference>
<evidence type="ECO:0000256" key="10">
    <source>
        <dbReference type="RuleBase" id="RU004389"/>
    </source>
</evidence>
<comment type="subcellular location">
    <subcellularLocation>
        <location evidence="1 8">Cytoplasm</location>
    </subcellularLocation>
</comment>
<feature type="domain" description="Translation elongation factor P/YeiP central" evidence="12">
    <location>
        <begin position="67"/>
        <end position="121"/>
    </location>
</feature>
<dbReference type="InterPro" id="IPR015365">
    <property type="entry name" value="Elong-fact-P_C"/>
</dbReference>
<dbReference type="Proteomes" id="UP000199136">
    <property type="component" value="Unassembled WGS sequence"/>
</dbReference>
<dbReference type="SUPFAM" id="SSF50249">
    <property type="entry name" value="Nucleic acid-binding proteins"/>
    <property type="match status" value="2"/>
</dbReference>
<dbReference type="CDD" id="cd04470">
    <property type="entry name" value="S1_EF-P_repeat_1"/>
    <property type="match status" value="1"/>
</dbReference>
<evidence type="ECO:0000256" key="4">
    <source>
        <dbReference type="ARBA" id="ARBA00022490"/>
    </source>
</evidence>
<evidence type="ECO:0000256" key="8">
    <source>
        <dbReference type="HAMAP-Rule" id="MF_00141"/>
    </source>
</evidence>
<dbReference type="PANTHER" id="PTHR30053">
    <property type="entry name" value="ELONGATION FACTOR P"/>
    <property type="match status" value="1"/>
</dbReference>
<dbReference type="InterPro" id="IPR013852">
    <property type="entry name" value="Transl_elong_P/YeiP_CS"/>
</dbReference>
<dbReference type="InterPro" id="IPR020599">
    <property type="entry name" value="Transl_elong_fac_P/YeiP"/>
</dbReference>
<dbReference type="UniPathway" id="UPA00345"/>
<dbReference type="OrthoDB" id="9801844at2"/>
<dbReference type="InterPro" id="IPR012340">
    <property type="entry name" value="NA-bd_OB-fold"/>
</dbReference>
<name>A0A1I5W3J1_9LACT</name>
<dbReference type="FunFam" id="2.30.30.30:FF:000003">
    <property type="entry name" value="Elongation factor P"/>
    <property type="match status" value="1"/>
</dbReference>
<comment type="pathway">
    <text evidence="2 8">Protein biosynthesis; polypeptide chain elongation.</text>
</comment>
<dbReference type="STRING" id="82801.SAMN04488506_0746"/>
<gene>
    <name evidence="8" type="primary">efp</name>
    <name evidence="13" type="ORF">SAMN04488506_0746</name>
</gene>
<dbReference type="HAMAP" id="MF_00141">
    <property type="entry name" value="EF_P"/>
    <property type="match status" value="1"/>
</dbReference>
<dbReference type="NCBIfam" id="TIGR00038">
    <property type="entry name" value="efp"/>
    <property type="match status" value="1"/>
</dbReference>
<dbReference type="RefSeq" id="WP_092479806.1">
    <property type="nucleotide sequence ID" value="NZ_FOXW01000002.1"/>
</dbReference>
<dbReference type="Pfam" id="PF08207">
    <property type="entry name" value="EFP_N"/>
    <property type="match status" value="1"/>
</dbReference>
<dbReference type="SMART" id="SM01185">
    <property type="entry name" value="EFP"/>
    <property type="match status" value="1"/>
</dbReference>
<evidence type="ECO:0000313" key="13">
    <source>
        <dbReference type="EMBL" id="SFQ14289.1"/>
    </source>
</evidence>
<dbReference type="Gene3D" id="2.30.30.30">
    <property type="match status" value="1"/>
</dbReference>
<dbReference type="Pfam" id="PF09285">
    <property type="entry name" value="Elong-fact-P_C"/>
    <property type="match status" value="1"/>
</dbReference>
<dbReference type="InterPro" id="IPR008991">
    <property type="entry name" value="Translation_prot_SH3-like_sf"/>
</dbReference>
<dbReference type="CDD" id="cd05794">
    <property type="entry name" value="S1_EF-P_repeat_2"/>
    <property type="match status" value="1"/>
</dbReference>
<dbReference type="InterPro" id="IPR001059">
    <property type="entry name" value="Transl_elong_P/YeiP_cen"/>
</dbReference>
<evidence type="ECO:0000256" key="7">
    <source>
        <dbReference type="ARBA" id="ARBA00025469"/>
    </source>
</evidence>
<evidence type="ECO:0000313" key="14">
    <source>
        <dbReference type="Proteomes" id="UP000199136"/>
    </source>
</evidence>
<evidence type="ECO:0000256" key="9">
    <source>
        <dbReference type="NCBIfam" id="TIGR00038"/>
    </source>
</evidence>
<dbReference type="GO" id="GO:0043043">
    <property type="term" value="P:peptide biosynthetic process"/>
    <property type="evidence" value="ECO:0007669"/>
    <property type="project" value="InterPro"/>
</dbReference>
<dbReference type="AlphaFoldDB" id="A0A1I5W3J1"/>
<dbReference type="SMART" id="SM00841">
    <property type="entry name" value="Elong-fact-P_C"/>
    <property type="match status" value="1"/>
</dbReference>